<evidence type="ECO:0000256" key="1">
    <source>
        <dbReference type="SAM" id="Phobius"/>
    </source>
</evidence>
<feature type="transmembrane region" description="Helical" evidence="1">
    <location>
        <begin position="14"/>
        <end position="35"/>
    </location>
</feature>
<gene>
    <name evidence="2" type="ORF">A3G52_00235</name>
</gene>
<accession>A0A1G2P1H2</accession>
<comment type="caution">
    <text evidence="2">The sequence shown here is derived from an EMBL/GenBank/DDBJ whole genome shotgun (WGS) entry which is preliminary data.</text>
</comment>
<keyword evidence="1" id="KW-0472">Membrane</keyword>
<sequence length="88" mass="9973">MTIEPLLNRINQYILNPIIILLFTVALLVFFWGILQFIAHSASEEGRQKGKSAMDWGIKGLFVMMVVYALIRIVLNSFGIPLPSYLGF</sequence>
<dbReference type="Proteomes" id="UP000177269">
    <property type="component" value="Unassembled WGS sequence"/>
</dbReference>
<keyword evidence="1" id="KW-1133">Transmembrane helix</keyword>
<reference evidence="2 3" key="1">
    <citation type="journal article" date="2016" name="Nat. Commun.">
        <title>Thousands of microbial genomes shed light on interconnected biogeochemical processes in an aquifer system.</title>
        <authorList>
            <person name="Anantharaman K."/>
            <person name="Brown C.T."/>
            <person name="Hug L.A."/>
            <person name="Sharon I."/>
            <person name="Castelle C.J."/>
            <person name="Probst A.J."/>
            <person name="Thomas B.C."/>
            <person name="Singh A."/>
            <person name="Wilkins M.J."/>
            <person name="Karaoz U."/>
            <person name="Brodie E.L."/>
            <person name="Williams K.H."/>
            <person name="Hubbard S.S."/>
            <person name="Banfield J.F."/>
        </authorList>
    </citation>
    <scope>NUCLEOTIDE SEQUENCE [LARGE SCALE GENOMIC DNA]</scope>
</reference>
<protein>
    <submittedName>
        <fullName evidence="2">Uncharacterized protein</fullName>
    </submittedName>
</protein>
<feature type="transmembrane region" description="Helical" evidence="1">
    <location>
        <begin position="56"/>
        <end position="75"/>
    </location>
</feature>
<keyword evidence="1" id="KW-0812">Transmembrane</keyword>
<name>A0A1G2P1H2_9BACT</name>
<dbReference type="Pfam" id="PF18895">
    <property type="entry name" value="T4SS_pilin"/>
    <property type="match status" value="1"/>
</dbReference>
<dbReference type="AlphaFoldDB" id="A0A1G2P1H2"/>
<evidence type="ECO:0000313" key="3">
    <source>
        <dbReference type="Proteomes" id="UP000177269"/>
    </source>
</evidence>
<dbReference type="InterPro" id="IPR043993">
    <property type="entry name" value="T4SS_pilin"/>
</dbReference>
<organism evidence="2 3">
    <name type="scientific">Candidatus Taylorbacteria bacterium RIFCSPLOWO2_12_FULL_43_20</name>
    <dbReference type="NCBI Taxonomy" id="1802332"/>
    <lineage>
        <taxon>Bacteria</taxon>
        <taxon>Candidatus Tayloriibacteriota</taxon>
    </lineage>
</organism>
<evidence type="ECO:0000313" key="2">
    <source>
        <dbReference type="EMBL" id="OHA42170.1"/>
    </source>
</evidence>
<dbReference type="EMBL" id="MHSK01000017">
    <property type="protein sequence ID" value="OHA42170.1"/>
    <property type="molecule type" value="Genomic_DNA"/>
</dbReference>
<proteinExistence type="predicted"/>